<feature type="compositionally biased region" description="Basic and acidic residues" evidence="3">
    <location>
        <begin position="512"/>
        <end position="524"/>
    </location>
</feature>
<feature type="region of interest" description="Disordered" evidence="3">
    <location>
        <begin position="1"/>
        <end position="78"/>
    </location>
</feature>
<reference evidence="5 6" key="1">
    <citation type="submission" date="2021-06" db="EMBL/GenBank/DDBJ databases">
        <title>Caerostris darwini draft genome.</title>
        <authorList>
            <person name="Kono N."/>
            <person name="Arakawa K."/>
        </authorList>
    </citation>
    <scope>NUCLEOTIDE SEQUENCE [LARGE SCALE GENOMIC DNA]</scope>
</reference>
<protein>
    <recommendedName>
        <fullName evidence="4">TIL domain-containing protein</fullName>
    </recommendedName>
</protein>
<evidence type="ECO:0000256" key="3">
    <source>
        <dbReference type="SAM" id="MobiDB-lite"/>
    </source>
</evidence>
<evidence type="ECO:0000256" key="1">
    <source>
        <dbReference type="ARBA" id="ARBA00022690"/>
    </source>
</evidence>
<feature type="domain" description="TIL" evidence="4">
    <location>
        <begin position="1000"/>
        <end position="1054"/>
    </location>
</feature>
<feature type="region of interest" description="Disordered" evidence="3">
    <location>
        <begin position="481"/>
        <end position="541"/>
    </location>
</feature>
<dbReference type="AlphaFoldDB" id="A0AAV4WUT0"/>
<dbReference type="InterPro" id="IPR051368">
    <property type="entry name" value="SerProtInhib-TIL_Domain"/>
</dbReference>
<keyword evidence="6" id="KW-1185">Reference proteome</keyword>
<feature type="compositionally biased region" description="Low complexity" evidence="3">
    <location>
        <begin position="310"/>
        <end position="323"/>
    </location>
</feature>
<feature type="compositionally biased region" description="Basic and acidic residues" evidence="3">
    <location>
        <begin position="405"/>
        <end position="415"/>
    </location>
</feature>
<feature type="compositionally biased region" description="Low complexity" evidence="3">
    <location>
        <begin position="857"/>
        <end position="878"/>
    </location>
</feature>
<sequence length="1185" mass="132785">MYTDITTKDDNISYQDSNLQENSSQNNDKLKVPTQNWWDAIKQKFNNPFERQQPNSSDDITPQDVSTPETKKRHPFDLSNWLKNLKHLSHPIKDGETEKQVPQQDFSNIPSESENTTPTVNNYEQESDTDSPIGYDLPISDYFSSQPDSGNQFTRPRHPPMKFNIPNFWKKFHRQRFPKETGVTTEQQFPQEEFSTFQNNDGASTIPSEGYESESTSDNPMPQMGDDAVSSEDISPPQNFNSPFNRRRRPNWNFNFPNLSGNFDQSSNPSSTETSTDNGNEPQESPDQESTVENDFFTISPEYVSDAYLPDEPQTELTETTTDNENDPQKNPDQESTDENDFFTISPEYVSNAYLPDEPQTESGYDNSESSSSDTNDDINDKINNESSTGDQNIEITTDLPAHSPFREYKKDYSGKRRRLFRRRKRPTPSPVTTQSYTATENPTVPPDIINIYPNFTFPIDFFTDLLSGLNDYPITEDGLIPATSDYEENSQVQSTSSNEMDNYQTNPSPSTEKETSEENKDNNSMENNGESNTIASSGFDDKLREASIEIPTTSLTEIVENMEPEAFNMASEMSTTNTEISPESSKDFTIMDFTITTEVPITTKETSTTKTEDKTTTNEISTTTIEISAITTEVPITTTEVPTTTTGISTTTIEIPTTTTEVPTTTTEVPTTTTVPTKTTEIPTTATEVPASTTVIPIITTEVPATTTEVPTTTTKNSNYDNRSSDYDNRSSNYDNRNSNYDNKSSNYDNRNSNYDNRSSNHDNRSSNYDNKNSNYDNRNSNYDNKSSDYDNKSSNYNNRNSNYDNKSSNYDNRNSNYDNRSSNHDNRSSNYDNKNSNYDNRNSNYDNRSSDYDNKSSNYDNRNSNYDNRNSNYDNKSSNHDNRNLTTISTTDTTAIPLNSTPISTTSTVASPISTTNTPESSTSVLKTTSIISSTTKESGITSNSESSTASASSSIIKNITPSTLSESFTLVSTSTESFHVSPLNNYTTIEPPEGVECYVNESYFACVPHCQHTCFNYDSIEPCPDFCEPGCGCKKGLLIDERGKCVTPDECFELTCGLDEEWYDCKPKCHNTCPNFARASACQDNEDDCEPGCFCKNGLIMDVDGSCVEPEDCEDPVCEGEEEETDCMDPCNTCSMICHTCRMTMCHPGCDCKDGFKRDVNGTCIHVSECPPCPLPSSTPSK</sequence>
<keyword evidence="1" id="KW-0646">Protease inhibitor</keyword>
<dbReference type="SUPFAM" id="SSF57567">
    <property type="entry name" value="Serine protease inhibitors"/>
    <property type="match status" value="3"/>
</dbReference>
<feature type="compositionally biased region" description="Low complexity" evidence="3">
    <location>
        <begin position="767"/>
        <end position="786"/>
    </location>
</feature>
<dbReference type="Proteomes" id="UP001054837">
    <property type="component" value="Unassembled WGS sequence"/>
</dbReference>
<feature type="compositionally biased region" description="Polar residues" evidence="3">
    <location>
        <begin position="898"/>
        <end position="922"/>
    </location>
</feature>
<feature type="compositionally biased region" description="Polar residues" evidence="3">
    <location>
        <begin position="12"/>
        <end position="37"/>
    </location>
</feature>
<feature type="compositionally biased region" description="Polar residues" evidence="3">
    <location>
        <begin position="259"/>
        <end position="283"/>
    </location>
</feature>
<feature type="compositionally biased region" description="Low complexity" evidence="3">
    <location>
        <begin position="830"/>
        <end position="849"/>
    </location>
</feature>
<feature type="region of interest" description="Disordered" evidence="3">
    <location>
        <begin position="701"/>
        <end position="924"/>
    </location>
</feature>
<feature type="compositionally biased region" description="Low complexity" evidence="3">
    <location>
        <begin position="794"/>
        <end position="822"/>
    </location>
</feature>
<feature type="compositionally biased region" description="Polar residues" evidence="3">
    <location>
        <begin position="182"/>
        <end position="220"/>
    </location>
</feature>
<evidence type="ECO:0000313" key="5">
    <source>
        <dbReference type="EMBL" id="GIY85670.1"/>
    </source>
</evidence>
<feature type="compositionally biased region" description="Low complexity" evidence="3">
    <location>
        <begin position="731"/>
        <end position="759"/>
    </location>
</feature>
<dbReference type="PANTHER" id="PTHR23259:SF70">
    <property type="entry name" value="ACCESSORY GLAND PROTEIN ACP62F-RELATED"/>
    <property type="match status" value="1"/>
</dbReference>
<proteinExistence type="predicted"/>
<gene>
    <name evidence="5" type="primary">AVEN_184937_1</name>
    <name evidence="5" type="ORF">CDAR_422091</name>
</gene>
<feature type="compositionally biased region" description="Polar residues" evidence="3">
    <location>
        <begin position="100"/>
        <end position="124"/>
    </location>
</feature>
<accession>A0AAV4WUT0</accession>
<evidence type="ECO:0000256" key="2">
    <source>
        <dbReference type="ARBA" id="ARBA00023157"/>
    </source>
</evidence>
<feature type="region of interest" description="Disordered" evidence="3">
    <location>
        <begin position="660"/>
        <end position="679"/>
    </location>
</feature>
<feature type="compositionally biased region" description="Polar residues" evidence="3">
    <location>
        <begin position="526"/>
        <end position="537"/>
    </location>
</feature>
<feature type="region of interest" description="Disordered" evidence="3">
    <location>
        <begin position="94"/>
        <end position="161"/>
    </location>
</feature>
<dbReference type="PANTHER" id="PTHR23259">
    <property type="entry name" value="RIDDLE"/>
    <property type="match status" value="1"/>
</dbReference>
<feature type="compositionally biased region" description="Polar residues" evidence="3">
    <location>
        <begin position="431"/>
        <end position="443"/>
    </location>
</feature>
<dbReference type="GO" id="GO:0030414">
    <property type="term" value="F:peptidase inhibitor activity"/>
    <property type="evidence" value="ECO:0007669"/>
    <property type="project" value="UniProtKB-KW"/>
</dbReference>
<feature type="compositionally biased region" description="Basic residues" evidence="3">
    <location>
        <begin position="416"/>
        <end position="427"/>
    </location>
</feature>
<dbReference type="InterPro" id="IPR002919">
    <property type="entry name" value="TIL_dom"/>
</dbReference>
<evidence type="ECO:0000259" key="4">
    <source>
        <dbReference type="Pfam" id="PF01826"/>
    </source>
</evidence>
<dbReference type="CDD" id="cd19941">
    <property type="entry name" value="TIL"/>
    <property type="match status" value="3"/>
</dbReference>
<feature type="compositionally biased region" description="Polar residues" evidence="3">
    <location>
        <begin position="142"/>
        <end position="154"/>
    </location>
</feature>
<feature type="region of interest" description="Disordered" evidence="3">
    <location>
        <begin position="354"/>
        <end position="446"/>
    </location>
</feature>
<dbReference type="InterPro" id="IPR036084">
    <property type="entry name" value="Ser_inhib-like_sf"/>
</dbReference>
<organism evidence="5 6">
    <name type="scientific">Caerostris darwini</name>
    <dbReference type="NCBI Taxonomy" id="1538125"/>
    <lineage>
        <taxon>Eukaryota</taxon>
        <taxon>Metazoa</taxon>
        <taxon>Ecdysozoa</taxon>
        <taxon>Arthropoda</taxon>
        <taxon>Chelicerata</taxon>
        <taxon>Arachnida</taxon>
        <taxon>Araneae</taxon>
        <taxon>Araneomorphae</taxon>
        <taxon>Entelegynae</taxon>
        <taxon>Araneoidea</taxon>
        <taxon>Araneidae</taxon>
        <taxon>Caerostris</taxon>
    </lineage>
</organism>
<feature type="compositionally biased region" description="Polar residues" evidence="3">
    <location>
        <begin position="44"/>
        <end position="68"/>
    </location>
</feature>
<dbReference type="Pfam" id="PF01826">
    <property type="entry name" value="TIL"/>
    <property type="match status" value="2"/>
</dbReference>
<feature type="region of interest" description="Disordered" evidence="3">
    <location>
        <begin position="180"/>
        <end position="342"/>
    </location>
</feature>
<comment type="caution">
    <text evidence="5">The sequence shown here is derived from an EMBL/GenBank/DDBJ whole genome shotgun (WGS) entry which is preliminary data.</text>
</comment>
<keyword evidence="2" id="KW-1015">Disulfide bond</keyword>
<evidence type="ECO:0000313" key="6">
    <source>
        <dbReference type="Proteomes" id="UP001054837"/>
    </source>
</evidence>
<dbReference type="EMBL" id="BPLQ01015071">
    <property type="protein sequence ID" value="GIY85670.1"/>
    <property type="molecule type" value="Genomic_DNA"/>
</dbReference>
<name>A0AAV4WUT0_9ARAC</name>
<feature type="compositionally biased region" description="Basic and acidic residues" evidence="3">
    <location>
        <begin position="1"/>
        <end position="11"/>
    </location>
</feature>
<feature type="domain" description="TIL" evidence="4">
    <location>
        <begin position="1059"/>
        <end position="1116"/>
    </location>
</feature>
<feature type="compositionally biased region" description="Low complexity" evidence="3">
    <location>
        <begin position="701"/>
        <end position="723"/>
    </location>
</feature>
<dbReference type="Gene3D" id="2.10.25.10">
    <property type="entry name" value="Laminin"/>
    <property type="match status" value="3"/>
</dbReference>
<feature type="compositionally biased region" description="Polar residues" evidence="3">
    <location>
        <begin position="490"/>
        <end position="505"/>
    </location>
</feature>
<dbReference type="SUPFAM" id="SSF57997">
    <property type="entry name" value="Tropomyosin"/>
    <property type="match status" value="1"/>
</dbReference>